<dbReference type="Pfam" id="PF04321">
    <property type="entry name" value="RmlD_sub_bind"/>
    <property type="match status" value="1"/>
</dbReference>
<name>A0A7S4PHE3_9EUKA</name>
<dbReference type="InterPro" id="IPR036291">
    <property type="entry name" value="NAD(P)-bd_dom_sf"/>
</dbReference>
<evidence type="ECO:0000259" key="1">
    <source>
        <dbReference type="Pfam" id="PF04321"/>
    </source>
</evidence>
<dbReference type="PANTHER" id="PTHR10491:SF4">
    <property type="entry name" value="METHIONINE ADENOSYLTRANSFERASE 2 SUBUNIT BETA"/>
    <property type="match status" value="1"/>
</dbReference>
<organism evidence="2">
    <name type="scientific">Paramoeba aestuarina</name>
    <dbReference type="NCBI Taxonomy" id="180227"/>
    <lineage>
        <taxon>Eukaryota</taxon>
        <taxon>Amoebozoa</taxon>
        <taxon>Discosea</taxon>
        <taxon>Flabellinia</taxon>
        <taxon>Dactylopodida</taxon>
        <taxon>Paramoebidae</taxon>
        <taxon>Paramoeba</taxon>
    </lineage>
</organism>
<dbReference type="UniPathway" id="UPA00315">
    <property type="reaction ID" value="UER00080"/>
</dbReference>
<dbReference type="EMBL" id="HBKR01036547">
    <property type="protein sequence ID" value="CAE2335258.1"/>
    <property type="molecule type" value="Transcribed_RNA"/>
</dbReference>
<dbReference type="GO" id="GO:0048269">
    <property type="term" value="C:methionine adenosyltransferase complex"/>
    <property type="evidence" value="ECO:0007669"/>
    <property type="project" value="TreeGrafter"/>
</dbReference>
<dbReference type="CDD" id="cd05254">
    <property type="entry name" value="dTDP_HR_like_SDR_e"/>
    <property type="match status" value="1"/>
</dbReference>
<dbReference type="Gene3D" id="3.40.50.720">
    <property type="entry name" value="NAD(P)-binding Rossmann-like Domain"/>
    <property type="match status" value="1"/>
</dbReference>
<gene>
    <name evidence="2" type="ORF">NAES01612_LOCUS23885</name>
</gene>
<dbReference type="PANTHER" id="PTHR10491">
    <property type="entry name" value="DTDP-4-DEHYDRORHAMNOSE REDUCTASE"/>
    <property type="match status" value="1"/>
</dbReference>
<dbReference type="InterPro" id="IPR029903">
    <property type="entry name" value="RmlD-like-bd"/>
</dbReference>
<reference evidence="2" key="1">
    <citation type="submission" date="2021-01" db="EMBL/GenBank/DDBJ databases">
        <authorList>
            <person name="Corre E."/>
            <person name="Pelletier E."/>
            <person name="Niang G."/>
            <person name="Scheremetjew M."/>
            <person name="Finn R."/>
            <person name="Kale V."/>
            <person name="Holt S."/>
            <person name="Cochrane G."/>
            <person name="Meng A."/>
            <person name="Brown T."/>
            <person name="Cohen L."/>
        </authorList>
    </citation>
    <scope>NUCLEOTIDE SEQUENCE</scope>
    <source>
        <strain evidence="2">SoJaBio B1-5/56/2</strain>
    </source>
</reference>
<protein>
    <recommendedName>
        <fullName evidence="1">RmlD-like substrate binding domain-containing protein</fullName>
    </recommendedName>
</protein>
<evidence type="ECO:0000313" key="2">
    <source>
        <dbReference type="EMBL" id="CAE2335258.1"/>
    </source>
</evidence>
<sequence>MSSSDCWSKKIRVLITGASGLLGRALVKGFEGHEVKGLALNRTQDINGCSVMSADLTKFEEAEQKILEFKPDVVVHAAAERRLDRALADKERAEALNVTTVGKLAALCKGMKQDCFMIFISTDYVFDGTSPPYKPNAKKNPLNYYGETKCKAEEAFWATGIHGGVVRVPLLYGRVETLDECFLSQLAANLLKASKEGGKVKVDTWQTRAPTFVDDIARAVRKLAERRQRHCSLSGTWHFSAPGRLNRYQMASEMCDILDISKDVLETTSAEDSTRPKDASLDATALHLMGMGDSIPFKEGAKIVIEQLKEDKLI</sequence>
<dbReference type="AlphaFoldDB" id="A0A7S4PHE3"/>
<accession>A0A7S4PHE3</accession>
<proteinExistence type="predicted"/>
<dbReference type="GO" id="GO:0006556">
    <property type="term" value="P:S-adenosylmethionine biosynthetic process"/>
    <property type="evidence" value="ECO:0007669"/>
    <property type="project" value="UniProtKB-UniPathway"/>
</dbReference>
<feature type="domain" description="RmlD-like substrate binding" evidence="1">
    <location>
        <begin position="12"/>
        <end position="308"/>
    </location>
</feature>
<dbReference type="InterPro" id="IPR005913">
    <property type="entry name" value="dTDP_dehydrorham_reduct"/>
</dbReference>
<dbReference type="SUPFAM" id="SSF51735">
    <property type="entry name" value="NAD(P)-binding Rossmann-fold domains"/>
    <property type="match status" value="1"/>
</dbReference>
<dbReference type="GO" id="GO:0048270">
    <property type="term" value="F:methionine adenosyltransferase regulator activity"/>
    <property type="evidence" value="ECO:0007669"/>
    <property type="project" value="TreeGrafter"/>
</dbReference>